<dbReference type="eggNOG" id="ENOG502SJ9Q">
    <property type="taxonomic scope" value="Eukaryota"/>
</dbReference>
<dbReference type="RefSeq" id="XP_001213647.1">
    <property type="nucleotide sequence ID" value="XM_001213647.1"/>
</dbReference>
<organism evidence="2 3">
    <name type="scientific">Aspergillus terreus (strain NIH 2624 / FGSC A1156)</name>
    <dbReference type="NCBI Taxonomy" id="341663"/>
    <lineage>
        <taxon>Eukaryota</taxon>
        <taxon>Fungi</taxon>
        <taxon>Dikarya</taxon>
        <taxon>Ascomycota</taxon>
        <taxon>Pezizomycotina</taxon>
        <taxon>Eurotiomycetes</taxon>
        <taxon>Eurotiomycetidae</taxon>
        <taxon>Eurotiales</taxon>
        <taxon>Aspergillaceae</taxon>
        <taxon>Aspergillus</taxon>
        <taxon>Aspergillus subgen. Circumdati</taxon>
    </lineage>
</organism>
<dbReference type="EMBL" id="CH476599">
    <property type="protein sequence ID" value="EAU34916.1"/>
    <property type="molecule type" value="Genomic_DNA"/>
</dbReference>
<protein>
    <submittedName>
        <fullName evidence="2">Uncharacterized protein</fullName>
    </submittedName>
</protein>
<feature type="compositionally biased region" description="Low complexity" evidence="1">
    <location>
        <begin position="223"/>
        <end position="234"/>
    </location>
</feature>
<dbReference type="GeneID" id="4320451"/>
<evidence type="ECO:0000313" key="2">
    <source>
        <dbReference type="EMBL" id="EAU34916.1"/>
    </source>
</evidence>
<dbReference type="VEuPathDB" id="FungiDB:ATEG_04469"/>
<name>Q0CPB5_ASPTN</name>
<dbReference type="AlphaFoldDB" id="Q0CPB5"/>
<evidence type="ECO:0000313" key="3">
    <source>
        <dbReference type="Proteomes" id="UP000007963"/>
    </source>
</evidence>
<evidence type="ECO:0000256" key="1">
    <source>
        <dbReference type="SAM" id="MobiDB-lite"/>
    </source>
</evidence>
<dbReference type="OrthoDB" id="3029470at2759"/>
<sequence>MDQDLPFDPGRCAELYNRIIRIGFDGARRSLRGERLQTSWFNAWSANPDAAPHVSPWRARFPPLLVSFLDQVELIVSSDGIPIVNDALAYHVQSVSPPPRLQPPELDGLEDCILLFRNNLEAFPDSIGLVMDLSDMQVSYIHDRLDWEESPEWYDLQFVLERLNAIIDVGKYRPGPADSSLHDPYQAISNFWSVVPWNDWVLNQSVLVYNALVEAIEVRLPGSQERSQSQSRPSIATPETLDPRINGFPRAFLLQARKPIFKQIAPGLTVYDPSAPPPPIEVHHPPRGEPEFRTPYYRELNGGPAVSDAVILFPATESEYRERQAGLWVYPDVAWADTVKLALPFELSSFPRFDGKHVRQNTSTGLWGQLGCSFFVDHGTRLVSLLEKWTELVESGIWTVSEKGIEGGMEFYRRAEDPEKSEWFVLEACFPMG</sequence>
<dbReference type="STRING" id="341663.Q0CPB5"/>
<dbReference type="Proteomes" id="UP000007963">
    <property type="component" value="Unassembled WGS sequence"/>
</dbReference>
<proteinExistence type="predicted"/>
<gene>
    <name evidence="2" type="ORF">ATEG_04469</name>
</gene>
<reference evidence="3" key="1">
    <citation type="submission" date="2005-09" db="EMBL/GenBank/DDBJ databases">
        <title>Annotation of the Aspergillus terreus NIH2624 genome.</title>
        <authorList>
            <person name="Birren B.W."/>
            <person name="Lander E.S."/>
            <person name="Galagan J.E."/>
            <person name="Nusbaum C."/>
            <person name="Devon K."/>
            <person name="Henn M."/>
            <person name="Ma L.-J."/>
            <person name="Jaffe D.B."/>
            <person name="Butler J."/>
            <person name="Alvarez P."/>
            <person name="Gnerre S."/>
            <person name="Grabherr M."/>
            <person name="Kleber M."/>
            <person name="Mauceli E.W."/>
            <person name="Brockman W."/>
            <person name="Rounsley S."/>
            <person name="Young S.K."/>
            <person name="LaButti K."/>
            <person name="Pushparaj V."/>
            <person name="DeCaprio D."/>
            <person name="Crawford M."/>
            <person name="Koehrsen M."/>
            <person name="Engels R."/>
            <person name="Montgomery P."/>
            <person name="Pearson M."/>
            <person name="Howarth C."/>
            <person name="Larson L."/>
            <person name="Luoma S."/>
            <person name="White J."/>
            <person name="Alvarado L."/>
            <person name="Kodira C.D."/>
            <person name="Zeng Q."/>
            <person name="Oleary S."/>
            <person name="Yandava C."/>
            <person name="Denning D.W."/>
            <person name="Nierman W.C."/>
            <person name="Milne T."/>
            <person name="Madden K."/>
        </authorList>
    </citation>
    <scope>NUCLEOTIDE SEQUENCE [LARGE SCALE GENOMIC DNA]</scope>
    <source>
        <strain evidence="3">NIH 2624 / FGSC A1156</strain>
    </source>
</reference>
<dbReference type="HOGENOM" id="CLU_581335_0_0_1"/>
<dbReference type="OMA" id="TNWFEVW"/>
<feature type="region of interest" description="Disordered" evidence="1">
    <location>
        <begin position="222"/>
        <end position="243"/>
    </location>
</feature>
<accession>Q0CPB5</accession>